<gene>
    <name evidence="2" type="primary">Acey_s0160.g3358</name>
    <name evidence="2" type="ORF">Y032_0160g3358</name>
</gene>
<dbReference type="AlphaFoldDB" id="A0A016SYE0"/>
<dbReference type="Proteomes" id="UP000024635">
    <property type="component" value="Unassembled WGS sequence"/>
</dbReference>
<feature type="compositionally biased region" description="Basic residues" evidence="1">
    <location>
        <begin position="105"/>
        <end position="126"/>
    </location>
</feature>
<dbReference type="OrthoDB" id="10428744at2759"/>
<keyword evidence="3" id="KW-1185">Reference proteome</keyword>
<protein>
    <submittedName>
        <fullName evidence="2">Uncharacterized protein</fullName>
    </submittedName>
</protein>
<evidence type="ECO:0000313" key="3">
    <source>
        <dbReference type="Proteomes" id="UP000024635"/>
    </source>
</evidence>
<sequence length="126" mass="14586">MLQCAKVVLPAHPAGCLGTNPRKGDQPFQGWQIHTFLQKIRVTLKDVLLPPPFQIREKSLHSREAKDAARPNKPTQSHFKTLPDPHHRRFKENQHPHGEPVSNRPKQRQPPRKSHLKEKHVGRMTF</sequence>
<evidence type="ECO:0000313" key="2">
    <source>
        <dbReference type="EMBL" id="EYB95442.1"/>
    </source>
</evidence>
<comment type="caution">
    <text evidence="2">The sequence shown here is derived from an EMBL/GenBank/DDBJ whole genome shotgun (WGS) entry which is preliminary data.</text>
</comment>
<feature type="compositionally biased region" description="Basic and acidic residues" evidence="1">
    <location>
        <begin position="58"/>
        <end position="70"/>
    </location>
</feature>
<evidence type="ECO:0000256" key="1">
    <source>
        <dbReference type="SAM" id="MobiDB-lite"/>
    </source>
</evidence>
<dbReference type="STRING" id="53326.A0A016SYE0"/>
<proteinExistence type="predicted"/>
<name>A0A016SYE0_9BILA</name>
<feature type="region of interest" description="Disordered" evidence="1">
    <location>
        <begin position="58"/>
        <end position="126"/>
    </location>
</feature>
<organism evidence="2 3">
    <name type="scientific">Ancylostoma ceylanicum</name>
    <dbReference type="NCBI Taxonomy" id="53326"/>
    <lineage>
        <taxon>Eukaryota</taxon>
        <taxon>Metazoa</taxon>
        <taxon>Ecdysozoa</taxon>
        <taxon>Nematoda</taxon>
        <taxon>Chromadorea</taxon>
        <taxon>Rhabditida</taxon>
        <taxon>Rhabditina</taxon>
        <taxon>Rhabditomorpha</taxon>
        <taxon>Strongyloidea</taxon>
        <taxon>Ancylostomatidae</taxon>
        <taxon>Ancylostomatinae</taxon>
        <taxon>Ancylostoma</taxon>
    </lineage>
</organism>
<feature type="compositionally biased region" description="Basic and acidic residues" evidence="1">
    <location>
        <begin position="81"/>
        <end position="98"/>
    </location>
</feature>
<accession>A0A016SYE0</accession>
<dbReference type="EMBL" id="JARK01001496">
    <property type="protein sequence ID" value="EYB95442.1"/>
    <property type="molecule type" value="Genomic_DNA"/>
</dbReference>
<reference evidence="3" key="1">
    <citation type="journal article" date="2015" name="Nat. Genet.">
        <title>The genome and transcriptome of the zoonotic hookworm Ancylostoma ceylanicum identify infection-specific gene families.</title>
        <authorList>
            <person name="Schwarz E.M."/>
            <person name="Hu Y."/>
            <person name="Antoshechkin I."/>
            <person name="Miller M.M."/>
            <person name="Sternberg P.W."/>
            <person name="Aroian R.V."/>
        </authorList>
    </citation>
    <scope>NUCLEOTIDE SEQUENCE</scope>
    <source>
        <strain evidence="3">HY135</strain>
    </source>
</reference>